<evidence type="ECO:0008006" key="5">
    <source>
        <dbReference type="Google" id="ProtNLM"/>
    </source>
</evidence>
<gene>
    <name evidence="3" type="ORF">A5888_003159</name>
    <name evidence="2" type="ORF">A5888_003891</name>
</gene>
<dbReference type="AlphaFoldDB" id="A0A242K084"/>
<reference evidence="2" key="1">
    <citation type="submission" date="2017-05" db="EMBL/GenBank/DDBJ databases">
        <title>The Genome Sequence of Enterococcus sp. 9E7_DIV0242.</title>
        <authorList>
            <consortium name="The Broad Institute Genomics Platform"/>
            <consortium name="The Broad Institute Genomic Center for Infectious Diseases"/>
            <person name="Earl A."/>
            <person name="Manson A."/>
            <person name="Schwartman J."/>
            <person name="Gilmore M."/>
            <person name="Abouelleil A."/>
            <person name="Cao P."/>
            <person name="Chapman S."/>
            <person name="Cusick C."/>
            <person name="Shea T."/>
            <person name="Young S."/>
            <person name="Neafsey D."/>
            <person name="Nusbaum C."/>
            <person name="Birren B."/>
        </authorList>
    </citation>
    <scope>NUCLEOTIDE SEQUENCE [LARGE SCALE GENOMIC DNA]</scope>
    <source>
        <strain evidence="2">9E7_DIV0242</strain>
    </source>
</reference>
<dbReference type="EMBL" id="CP147247">
    <property type="protein sequence ID" value="WYJ91391.1"/>
    <property type="molecule type" value="Genomic_DNA"/>
</dbReference>
<dbReference type="OrthoDB" id="2178251at2"/>
<protein>
    <recommendedName>
        <fullName evidence="5">DUF4179 domain-containing protein</fullName>
    </recommendedName>
</protein>
<proteinExistence type="predicted"/>
<dbReference type="RefSeq" id="WP_086350872.1">
    <property type="nucleotide sequence ID" value="NZ_CP147247.1"/>
</dbReference>
<feature type="transmembrane region" description="Helical" evidence="1">
    <location>
        <begin position="51"/>
        <end position="74"/>
    </location>
</feature>
<keyword evidence="1" id="KW-0812">Transmembrane</keyword>
<evidence type="ECO:0000313" key="2">
    <source>
        <dbReference type="EMBL" id="OTP10593.1"/>
    </source>
</evidence>
<reference evidence="3" key="2">
    <citation type="submission" date="2017-05" db="EMBL/GenBank/DDBJ databases">
        <authorList>
            <consortium name="The Broad Institute Genomics Platform"/>
            <consortium name="The Broad Institute Genomic Center for Infectious Diseases"/>
            <person name="Earl A."/>
            <person name="Manson A."/>
            <person name="Schwartman J."/>
            <person name="Gilmore M."/>
            <person name="Abouelleil A."/>
            <person name="Cao P."/>
            <person name="Chapman S."/>
            <person name="Cusick C."/>
            <person name="Shea T."/>
            <person name="Young S."/>
            <person name="Neafsey D."/>
            <person name="Nusbaum C."/>
            <person name="Birren B."/>
        </authorList>
    </citation>
    <scope>NUCLEOTIDE SEQUENCE</scope>
    <source>
        <strain evidence="3">9E7_DIV0242</strain>
    </source>
</reference>
<evidence type="ECO:0000256" key="1">
    <source>
        <dbReference type="SAM" id="Phobius"/>
    </source>
</evidence>
<evidence type="ECO:0000313" key="3">
    <source>
        <dbReference type="EMBL" id="WYJ91391.1"/>
    </source>
</evidence>
<dbReference type="Proteomes" id="UP000195141">
    <property type="component" value="Chromosome"/>
</dbReference>
<accession>A0A242K084</accession>
<organism evidence="2">
    <name type="scientific">Candidatus Enterococcus clewellii</name>
    <dbReference type="NCBI Taxonomy" id="1834193"/>
    <lineage>
        <taxon>Bacteria</taxon>
        <taxon>Bacillati</taxon>
        <taxon>Bacillota</taxon>
        <taxon>Bacilli</taxon>
        <taxon>Lactobacillales</taxon>
        <taxon>Enterococcaceae</taxon>
        <taxon>Enterococcus</taxon>
    </lineage>
</organism>
<evidence type="ECO:0000313" key="4">
    <source>
        <dbReference type="Proteomes" id="UP000195141"/>
    </source>
</evidence>
<name>A0A242K084_9ENTE</name>
<dbReference type="Gene3D" id="2.60.40.1630">
    <property type="entry name" value="bacillus anthracis domain"/>
    <property type="match status" value="1"/>
</dbReference>
<keyword evidence="1" id="KW-0472">Membrane</keyword>
<keyword evidence="4" id="KW-1185">Reference proteome</keyword>
<dbReference type="EMBL" id="NGMM01000008">
    <property type="protein sequence ID" value="OTP10593.1"/>
    <property type="molecule type" value="Genomic_DNA"/>
</dbReference>
<reference evidence="3" key="3">
    <citation type="submission" date="2024-03" db="EMBL/GenBank/DDBJ databases">
        <title>The Genome Sequence of Enterococcus sp. DIV0242b.</title>
        <authorList>
            <consortium name="The Broad Institute Genomics Platform"/>
            <consortium name="The Broad Institute Microbial Omics Core"/>
            <consortium name="The Broad Institute Genomic Center for Infectious Diseases"/>
            <person name="Earl A."/>
            <person name="Manson A."/>
            <person name="Gilmore M."/>
            <person name="Schwartman J."/>
            <person name="Shea T."/>
            <person name="Abouelleil A."/>
            <person name="Cao P."/>
            <person name="Chapman S."/>
            <person name="Cusick C."/>
            <person name="Young S."/>
            <person name="Neafsey D."/>
            <person name="Nusbaum C."/>
            <person name="Birren B."/>
        </authorList>
    </citation>
    <scope>NUCLEOTIDE SEQUENCE</scope>
    <source>
        <strain evidence="3">9E7_DIV0242</strain>
    </source>
</reference>
<keyword evidence="1" id="KW-1133">Transmembrane helix</keyword>
<sequence length="363" mass="40807">MDKKMRELMKKEKEIPAEVMEKLVRNQEKILNQEIKQEENIVKRNPWKRRIAVLAIVAAVLLLVLTQTPVGAAIEQVLGISKDSGVATVESSEIPVNLELTSTQNGREIKLTKFVATKQKFAFDYQFKIEDEKLKTLLEKQIAAGSNFQDIRLGLFADGSTEDMFGGVSSMSTFRMEGDTFYGSVVSTFDQEKIPENANLSLHIYQLAWEDRDEYEAKLAEAMENNSDSFSVDTALKYEGDWQFDVTYKPLTQTAQPEIIQATTLYDIKANSDALQTMVTFSIPADVAEGSDWPSYNLEVYKNGVKTETPSYTTGGENRLTTFSLSIDLSALDKTSVYKIQLYTGDNMGNNIDEIGSFELQNH</sequence>